<evidence type="ECO:0000256" key="4">
    <source>
        <dbReference type="ARBA" id="ARBA00022989"/>
    </source>
</evidence>
<gene>
    <name evidence="8" type="ORF">OC846_005687</name>
</gene>
<feature type="compositionally biased region" description="Polar residues" evidence="6">
    <location>
        <begin position="354"/>
        <end position="363"/>
    </location>
</feature>
<feature type="compositionally biased region" description="Polar residues" evidence="6">
    <location>
        <begin position="1098"/>
        <end position="1110"/>
    </location>
</feature>
<feature type="transmembrane region" description="Helical" evidence="7">
    <location>
        <begin position="522"/>
        <end position="546"/>
    </location>
</feature>
<dbReference type="InterPro" id="IPR029058">
    <property type="entry name" value="AB_hydrolase_fold"/>
</dbReference>
<evidence type="ECO:0000256" key="6">
    <source>
        <dbReference type="SAM" id="MobiDB-lite"/>
    </source>
</evidence>
<proteinExistence type="inferred from homology"/>
<feature type="region of interest" description="Disordered" evidence="6">
    <location>
        <begin position="1023"/>
        <end position="1252"/>
    </location>
</feature>
<feature type="region of interest" description="Disordered" evidence="6">
    <location>
        <begin position="280"/>
        <end position="366"/>
    </location>
</feature>
<dbReference type="InterPro" id="IPR029024">
    <property type="entry name" value="TerB-like"/>
</dbReference>
<dbReference type="AlphaFoldDB" id="A0AAN6JVR2"/>
<sequence length="1252" mass="133278">MSSAVDPAQQQDDEGEWEEMPVLRSQRSQLPRSGVQEIEEEEQSKSRYQVMSPARVAAGAGANSALGVEGYSATSGSKGSRAARTGNATGHNLDIDDARGYNWRSKPAGEDTGQSGHRPGNEGDAGSDEDDDDDDGGGAKGYTQLRIEEDEEAEQIYAATEYLFGADIVPGQDLPTATPVSQLATTKQMLTDQQKIAYVGVTSLATREIVRHLERIPGKEPALTAARTSTVEWRQKVMTRLYQHMGIEDGEQNMIDSLAQHGVLIEDLTPALITTQTVANPEYDPEAAQQERERQAVKADDESPPSDSEELEEVDIATVDTIKETEADITTADLEPEEEADITAANTVPKEEGQSTTAESQQEAEADIGAGATDTDHDREADIGTAESQQEAEPSGKEEKDAMAKPLPDAYDTLPIDEEEVKIPEAAKMEDALPATDKNITLDIRWTVLCDLFLVLTADGIYDARSRVLLERIAEALGLTLMDVTQFEKRVTDALEIEEGAAKLRDKRVIADREKSARNKRYVMMGLATVGGGLVIGLSAGLLAPVIGAGLGAALGAVGIGGTGTFLGGVGGAAIITTTGTLAGAGVAGKGMNRRTRSVKTFEFKAIHNNKRVNCIVGMPGFMSGPEDDVRLPFGVLDSVMGDAFSVLWEPDMMQEMGNSLSILWNETLTQGVQQLLALTVAGGLVGALTWPMWLLKLGYFIDNPWSNALDRAKAAGLILADCLAKRQLGVRPITLIGFSLGARAIFYALVELAKIKAFGVVENVFIMGTPVTASDSTWKEARSVVAGRFVNVFSRTDWILGYLYRATSGGLRSIAGLHPVDRVPDIENVDVTHVIPGHLAYRALMPLVLGELQFRVTADYFDEPVDLNKIPIRQVVAEEEQEEQEKAGKLARMFRRGTKETLPDIPKDAQGSRSGTSTSAAGAAATGSSGTQPAAATTSVEPYEYDEDLPERMPDPSHPFAPAVVSPPPKPSPPERISVEPIGTPTQLGVTSPHFDAEAILAELRESGIQVRELESSLPPLIASNVAGPSVPPKHSGPQLHSLPQPVHDRKRTNSMVPAPSSLGGPSTPAASASLALPPSESPHPSRAGPPSPALRPSNSSMFNTQEDMGTSRDRGLSRQLPSLSTTSVYSHGQDNSSFHLDASPFGSSHRTLMEDNAPGSAPASKSSFGAGLGFGSSDLDRWGSASVSTSNLSNTGFGRASATDALSSLPPPPQETSLTFAGEDGELSFGTEIADQSASKPPWQVDNPWS</sequence>
<feature type="compositionally biased region" description="Low complexity" evidence="6">
    <location>
        <begin position="1059"/>
        <end position="1087"/>
    </location>
</feature>
<dbReference type="InterPro" id="IPR007941">
    <property type="entry name" value="DUF726"/>
</dbReference>
<name>A0AAN6JVR2_9BASI</name>
<dbReference type="PANTHER" id="PTHR17920:SF3">
    <property type="entry name" value="TRANSMEMBRANE AND COILED-COIL DOMAIN-CONTAINING PROTEIN 4"/>
    <property type="match status" value="1"/>
</dbReference>
<keyword evidence="4 7" id="KW-1133">Transmembrane helix</keyword>
<dbReference type="SUPFAM" id="SSF158682">
    <property type="entry name" value="TerB-like"/>
    <property type="match status" value="1"/>
</dbReference>
<dbReference type="EMBL" id="JAPDMZ010000233">
    <property type="protein sequence ID" value="KAK0545397.1"/>
    <property type="molecule type" value="Genomic_DNA"/>
</dbReference>
<feature type="region of interest" description="Disordered" evidence="6">
    <location>
        <begin position="879"/>
        <end position="992"/>
    </location>
</feature>
<accession>A0AAN6JVR2</accession>
<feature type="compositionally biased region" description="Acidic residues" evidence="6">
    <location>
        <begin position="302"/>
        <end position="315"/>
    </location>
</feature>
<reference evidence="8" key="1">
    <citation type="journal article" date="2023" name="PhytoFront">
        <title>Draft Genome Resources of Seven Strains of Tilletia horrida, Causal Agent of Kernel Smut of Rice.</title>
        <authorList>
            <person name="Khanal S."/>
            <person name="Antony Babu S."/>
            <person name="Zhou X.G."/>
        </authorList>
    </citation>
    <scope>NUCLEOTIDE SEQUENCE</scope>
    <source>
        <strain evidence="8">TX6</strain>
    </source>
</reference>
<keyword evidence="5 7" id="KW-0472">Membrane</keyword>
<evidence type="ECO:0000256" key="2">
    <source>
        <dbReference type="ARBA" id="ARBA00009824"/>
    </source>
</evidence>
<keyword evidence="3 7" id="KW-0812">Transmembrane</keyword>
<keyword evidence="9" id="KW-1185">Reference proteome</keyword>
<evidence type="ECO:0000256" key="5">
    <source>
        <dbReference type="ARBA" id="ARBA00023136"/>
    </source>
</evidence>
<evidence type="ECO:0008006" key="10">
    <source>
        <dbReference type="Google" id="ProtNLM"/>
    </source>
</evidence>
<dbReference type="GO" id="GO:0016020">
    <property type="term" value="C:membrane"/>
    <property type="evidence" value="ECO:0007669"/>
    <property type="project" value="UniProtKB-SubCell"/>
</dbReference>
<feature type="region of interest" description="Disordered" evidence="6">
    <location>
        <begin position="67"/>
        <end position="149"/>
    </location>
</feature>
<feature type="compositionally biased region" description="Polar residues" evidence="6">
    <location>
        <begin position="1121"/>
        <end position="1140"/>
    </location>
</feature>
<feature type="region of interest" description="Disordered" evidence="6">
    <location>
        <begin position="383"/>
        <end position="410"/>
    </location>
</feature>
<comment type="caution">
    <text evidence="8">The sequence shown here is derived from an EMBL/GenBank/DDBJ whole genome shotgun (WGS) entry which is preliminary data.</text>
</comment>
<feature type="compositionally biased region" description="Basic and acidic residues" evidence="6">
    <location>
        <begin position="898"/>
        <end position="908"/>
    </location>
</feature>
<feature type="compositionally biased region" description="Basic and acidic residues" evidence="6">
    <location>
        <begin position="394"/>
        <end position="403"/>
    </location>
</feature>
<feature type="compositionally biased region" description="Acidic residues" evidence="6">
    <location>
        <begin position="125"/>
        <end position="136"/>
    </location>
</feature>
<protein>
    <recommendedName>
        <fullName evidence="10">DUF726-domain-containing protein</fullName>
    </recommendedName>
</protein>
<dbReference type="Pfam" id="PF05277">
    <property type="entry name" value="DUF726"/>
    <property type="match status" value="1"/>
</dbReference>
<feature type="transmembrane region" description="Helical" evidence="7">
    <location>
        <begin position="676"/>
        <end position="696"/>
    </location>
</feature>
<organism evidence="8 9">
    <name type="scientific">Tilletia horrida</name>
    <dbReference type="NCBI Taxonomy" id="155126"/>
    <lineage>
        <taxon>Eukaryota</taxon>
        <taxon>Fungi</taxon>
        <taxon>Dikarya</taxon>
        <taxon>Basidiomycota</taxon>
        <taxon>Ustilaginomycotina</taxon>
        <taxon>Exobasidiomycetes</taxon>
        <taxon>Tilletiales</taxon>
        <taxon>Tilletiaceae</taxon>
        <taxon>Tilletia</taxon>
    </lineage>
</organism>
<feature type="compositionally biased region" description="Low complexity" evidence="6">
    <location>
        <begin position="910"/>
        <end position="940"/>
    </location>
</feature>
<dbReference type="PANTHER" id="PTHR17920">
    <property type="entry name" value="TRANSMEMBRANE AND COILED-COIL DOMAIN-CONTAINING PROTEIN 4 TMCO4"/>
    <property type="match status" value="1"/>
</dbReference>
<feature type="compositionally biased region" description="Basic and acidic residues" evidence="6">
    <location>
        <begin position="289"/>
        <end position="301"/>
    </location>
</feature>
<evidence type="ECO:0000313" key="8">
    <source>
        <dbReference type="EMBL" id="KAK0545397.1"/>
    </source>
</evidence>
<feature type="compositionally biased region" description="Polar residues" evidence="6">
    <location>
        <begin position="1187"/>
        <end position="1198"/>
    </location>
</feature>
<comment type="similarity">
    <text evidence="2">Belongs to the TMCO4 family.</text>
</comment>
<comment type="subcellular location">
    <subcellularLocation>
        <location evidence="1">Membrane</location>
        <topology evidence="1">Multi-pass membrane protein</topology>
    </subcellularLocation>
</comment>
<evidence type="ECO:0000256" key="1">
    <source>
        <dbReference type="ARBA" id="ARBA00004141"/>
    </source>
</evidence>
<evidence type="ECO:0000256" key="3">
    <source>
        <dbReference type="ARBA" id="ARBA00022692"/>
    </source>
</evidence>
<evidence type="ECO:0000256" key="7">
    <source>
        <dbReference type="SAM" id="Phobius"/>
    </source>
</evidence>
<feature type="compositionally biased region" description="Pro residues" evidence="6">
    <location>
        <begin position="966"/>
        <end position="975"/>
    </location>
</feature>
<dbReference type="SUPFAM" id="SSF53474">
    <property type="entry name" value="alpha/beta-Hydrolases"/>
    <property type="match status" value="1"/>
</dbReference>
<feature type="region of interest" description="Disordered" evidence="6">
    <location>
        <begin position="1"/>
        <end position="50"/>
    </location>
</feature>
<feature type="transmembrane region" description="Helical" evidence="7">
    <location>
        <begin position="566"/>
        <end position="588"/>
    </location>
</feature>
<evidence type="ECO:0000313" key="9">
    <source>
        <dbReference type="Proteomes" id="UP001176517"/>
    </source>
</evidence>
<dbReference type="Proteomes" id="UP001176517">
    <property type="component" value="Unassembled WGS sequence"/>
</dbReference>